<dbReference type="Pfam" id="PF08327">
    <property type="entry name" value="AHSA1"/>
    <property type="match status" value="1"/>
</dbReference>
<sequence>MKSLSLDFHFHSPIQKVWFALTDSATLSKWMFFKENDFQPVVGHKFTLRMESAAGWNGVVEGEVLIVEEPYRLSYTWTSLGEENTVTWTLREDGDGGTHVHLEQTGISSEQAFHGATYGWQGMAQQLERVLSEV</sequence>
<accession>A0AA37X1A6</accession>
<proteinExistence type="inferred from homology"/>
<evidence type="ECO:0000313" key="4">
    <source>
        <dbReference type="Proteomes" id="UP001157137"/>
    </source>
</evidence>
<dbReference type="SUPFAM" id="SSF55961">
    <property type="entry name" value="Bet v1-like"/>
    <property type="match status" value="1"/>
</dbReference>
<dbReference type="AlphaFoldDB" id="A0AA37X1A6"/>
<comment type="caution">
    <text evidence="3">The sequence shown here is derived from an EMBL/GenBank/DDBJ whole genome shotgun (WGS) entry which is preliminary data.</text>
</comment>
<feature type="domain" description="Activator of Hsp90 ATPase homologue 1/2-like C-terminal" evidence="2">
    <location>
        <begin position="12"/>
        <end position="131"/>
    </location>
</feature>
<organism evidence="3 4">
    <name type="scientific">Alicyclobacillus hesperidum</name>
    <dbReference type="NCBI Taxonomy" id="89784"/>
    <lineage>
        <taxon>Bacteria</taxon>
        <taxon>Bacillati</taxon>
        <taxon>Bacillota</taxon>
        <taxon>Bacilli</taxon>
        <taxon>Bacillales</taxon>
        <taxon>Alicyclobacillaceae</taxon>
        <taxon>Alicyclobacillus</taxon>
    </lineage>
</organism>
<dbReference type="CDD" id="cd07814">
    <property type="entry name" value="SRPBCC_CalC_Aha1-like"/>
    <property type="match status" value="1"/>
</dbReference>
<evidence type="ECO:0000259" key="2">
    <source>
        <dbReference type="Pfam" id="PF08327"/>
    </source>
</evidence>
<dbReference type="EMBL" id="BSRA01000003">
    <property type="protein sequence ID" value="GLV13101.1"/>
    <property type="molecule type" value="Genomic_DNA"/>
</dbReference>
<dbReference type="Proteomes" id="UP001157137">
    <property type="component" value="Unassembled WGS sequence"/>
</dbReference>
<dbReference type="InterPro" id="IPR023393">
    <property type="entry name" value="START-like_dom_sf"/>
</dbReference>
<protein>
    <submittedName>
        <fullName evidence="3">Activator of HSP90 ATPase</fullName>
    </submittedName>
</protein>
<comment type="similarity">
    <text evidence="1">Belongs to the AHA1 family.</text>
</comment>
<evidence type="ECO:0000313" key="3">
    <source>
        <dbReference type="EMBL" id="GLV13101.1"/>
    </source>
</evidence>
<dbReference type="RefSeq" id="WP_284225752.1">
    <property type="nucleotide sequence ID" value="NZ_BSRA01000003.1"/>
</dbReference>
<evidence type="ECO:0000256" key="1">
    <source>
        <dbReference type="ARBA" id="ARBA00006817"/>
    </source>
</evidence>
<dbReference type="InterPro" id="IPR013538">
    <property type="entry name" value="ASHA1/2-like_C"/>
</dbReference>
<gene>
    <name evidence="3" type="ORF">Heshes_07850</name>
</gene>
<reference evidence="3" key="1">
    <citation type="submission" date="2023-02" db="EMBL/GenBank/DDBJ databases">
        <title>Proposal of a novel subspecies: Alicyclobacillus hesperidum subspecies aegle.</title>
        <authorList>
            <person name="Goto K."/>
            <person name="Fujii T."/>
            <person name="Yasui K."/>
            <person name="Mochida K."/>
            <person name="Kato-Tanaka Y."/>
            <person name="Morohoshi S."/>
            <person name="An S.Y."/>
            <person name="Kasai H."/>
            <person name="Yokota A."/>
        </authorList>
    </citation>
    <scope>NUCLEOTIDE SEQUENCE</scope>
    <source>
        <strain evidence="3">DSM 12766</strain>
    </source>
</reference>
<dbReference type="Gene3D" id="3.30.530.20">
    <property type="match status" value="1"/>
</dbReference>
<name>A0AA37X1A6_9BACL</name>